<organism evidence="1">
    <name type="scientific">marine sediment metagenome</name>
    <dbReference type="NCBI Taxonomy" id="412755"/>
    <lineage>
        <taxon>unclassified sequences</taxon>
        <taxon>metagenomes</taxon>
        <taxon>ecological metagenomes</taxon>
    </lineage>
</organism>
<accession>X1DM66</accession>
<protein>
    <recommendedName>
        <fullName evidence="2">DUF1524 domain-containing protein</fullName>
    </recommendedName>
</protein>
<proteinExistence type="predicted"/>
<sequence>MVPLATLFAILREKADNDAVRDKLIRWYWGGIFGELYGSAVESQFANDVPEVMSWIDGGEEPSTVVKCNFAPGRLYTLKSRLSAAYKGLYAILIRDGGLDFLSGVPINIQTYFYERIDIHHIFPKDYCKKPDSGAHDYDSIINKAPISTMTNRIIGGNAPKIYLKKLIDDKGIKEDRLDTILASHVIDANAL</sequence>
<gene>
    <name evidence="1" type="ORF">S03H2_07162</name>
</gene>
<name>X1DM66_9ZZZZ</name>
<dbReference type="PANTHER" id="PTHR37292">
    <property type="entry name" value="VNG6097C"/>
    <property type="match status" value="1"/>
</dbReference>
<dbReference type="AlphaFoldDB" id="X1DM66"/>
<feature type="non-terminal residue" evidence="1">
    <location>
        <position position="192"/>
    </location>
</feature>
<dbReference type="PANTHER" id="PTHR37292:SF2">
    <property type="entry name" value="DUF262 DOMAIN-CONTAINING PROTEIN"/>
    <property type="match status" value="1"/>
</dbReference>
<evidence type="ECO:0008006" key="2">
    <source>
        <dbReference type="Google" id="ProtNLM"/>
    </source>
</evidence>
<evidence type="ECO:0000313" key="1">
    <source>
        <dbReference type="EMBL" id="GAH22016.1"/>
    </source>
</evidence>
<reference evidence="1" key="1">
    <citation type="journal article" date="2014" name="Front. Microbiol.">
        <title>High frequency of phylogenetically diverse reductive dehalogenase-homologous genes in deep subseafloor sedimentary metagenomes.</title>
        <authorList>
            <person name="Kawai M."/>
            <person name="Futagami T."/>
            <person name="Toyoda A."/>
            <person name="Takaki Y."/>
            <person name="Nishi S."/>
            <person name="Hori S."/>
            <person name="Arai W."/>
            <person name="Tsubouchi T."/>
            <person name="Morono Y."/>
            <person name="Uchiyama I."/>
            <person name="Ito T."/>
            <person name="Fujiyama A."/>
            <person name="Inagaki F."/>
            <person name="Takami H."/>
        </authorList>
    </citation>
    <scope>NUCLEOTIDE SEQUENCE</scope>
    <source>
        <strain evidence="1">Expedition CK06-06</strain>
    </source>
</reference>
<comment type="caution">
    <text evidence="1">The sequence shown here is derived from an EMBL/GenBank/DDBJ whole genome shotgun (WGS) entry which is preliminary data.</text>
</comment>
<dbReference type="EMBL" id="BARU01003257">
    <property type="protein sequence ID" value="GAH22016.1"/>
    <property type="molecule type" value="Genomic_DNA"/>
</dbReference>